<reference evidence="2" key="1">
    <citation type="submission" date="2017-01" db="EMBL/GenBank/DDBJ databases">
        <authorList>
            <person name="Varghese N."/>
            <person name="Submissions S."/>
        </authorList>
    </citation>
    <scope>NUCLEOTIDE SEQUENCE [LARGE SCALE GENOMIC DNA]</scope>
    <source>
        <strain evidence="2">DSM 17126</strain>
    </source>
</reference>
<proteinExistence type="predicted"/>
<evidence type="ECO:0008006" key="3">
    <source>
        <dbReference type="Google" id="ProtNLM"/>
    </source>
</evidence>
<organism evidence="1 2">
    <name type="scientific">Chryseobacterium shigense</name>
    <dbReference type="NCBI Taxonomy" id="297244"/>
    <lineage>
        <taxon>Bacteria</taxon>
        <taxon>Pseudomonadati</taxon>
        <taxon>Bacteroidota</taxon>
        <taxon>Flavobacteriia</taxon>
        <taxon>Flavobacteriales</taxon>
        <taxon>Weeksellaceae</taxon>
        <taxon>Chryseobacterium group</taxon>
        <taxon>Chryseobacterium</taxon>
    </lineage>
</organism>
<name>A0A1N7I4K3_9FLAO</name>
<dbReference type="AlphaFoldDB" id="A0A1N7I4K3"/>
<dbReference type="RefSeq" id="WP_076505531.1">
    <property type="nucleotide sequence ID" value="NZ_FTNY01000002.1"/>
</dbReference>
<dbReference type="InterPro" id="IPR009593">
    <property type="entry name" value="DUF1203"/>
</dbReference>
<sequence length="156" mass="18103">MNNFKLEALHHLNFAYLNDLSETELSEHTIKKIKADKFPGFPCRVTLEDAAIGETVFLLNYDFHNVNSPYRASGPIFVRANQLTKTYTQNEIPIMFNHRLLSIRGYNKEAMMIFADVCEGRFLKDKLLQILENPKIEYIHLHNAKPGCFNCIVKRI</sequence>
<protein>
    <recommendedName>
        <fullName evidence="3">DUF1203 domain-containing protein</fullName>
    </recommendedName>
</protein>
<dbReference type="Pfam" id="PF06718">
    <property type="entry name" value="DUF1203"/>
    <property type="match status" value="1"/>
</dbReference>
<dbReference type="Proteomes" id="UP000186373">
    <property type="component" value="Unassembled WGS sequence"/>
</dbReference>
<dbReference type="PIRSF" id="PIRSF034110">
    <property type="entry name" value="DUF1203"/>
    <property type="match status" value="1"/>
</dbReference>
<dbReference type="OrthoDB" id="5953307at2"/>
<keyword evidence="2" id="KW-1185">Reference proteome</keyword>
<evidence type="ECO:0000313" key="2">
    <source>
        <dbReference type="Proteomes" id="UP000186373"/>
    </source>
</evidence>
<dbReference type="EMBL" id="FTNY01000002">
    <property type="protein sequence ID" value="SIS32004.1"/>
    <property type="molecule type" value="Genomic_DNA"/>
</dbReference>
<evidence type="ECO:0000313" key="1">
    <source>
        <dbReference type="EMBL" id="SIS32004.1"/>
    </source>
</evidence>
<accession>A0A1N7I4K3</accession>
<gene>
    <name evidence="1" type="ORF">SAMN05421639_10219</name>
</gene>